<dbReference type="RefSeq" id="WP_006029831.1">
    <property type="nucleotide sequence ID" value="NZ_CP013382.1"/>
</dbReference>
<dbReference type="KEGG" id="bhg:I6G56_25675"/>
<evidence type="ECO:0000313" key="1">
    <source>
        <dbReference type="EMBL" id="QPS47779.1"/>
    </source>
</evidence>
<protein>
    <submittedName>
        <fullName evidence="1">Uncharacterized protein</fullName>
    </submittedName>
</protein>
<dbReference type="EMBL" id="CP065687">
    <property type="protein sequence ID" value="QPS47779.1"/>
    <property type="molecule type" value="Genomic_DNA"/>
</dbReference>
<reference evidence="1 2" key="1">
    <citation type="submission" date="2020-12" db="EMBL/GenBank/DDBJ databases">
        <title>FDA dAtabase for Regulatory Grade micrObial Sequences (FDA-ARGOS): Supporting development and validation of Infectious Disease Dx tests.</title>
        <authorList>
            <person name="Nelson B."/>
            <person name="Plummer A."/>
            <person name="Tallon L."/>
            <person name="Sadzewicz L."/>
            <person name="Zhao X."/>
            <person name="Boylan J."/>
            <person name="Ott S."/>
            <person name="Bowen H."/>
            <person name="Vavikolanu K."/>
            <person name="Mehta A."/>
            <person name="Aluvathingal J."/>
            <person name="Nadendla S."/>
            <person name="Myers T."/>
            <person name="Yan Y."/>
            <person name="Sichtig H."/>
        </authorList>
    </citation>
    <scope>NUCLEOTIDE SEQUENCE [LARGE SCALE GENOMIC DNA]</scope>
    <source>
        <strain evidence="1 2">FDAARGOS_899</strain>
    </source>
</reference>
<dbReference type="SUPFAM" id="SSF50985">
    <property type="entry name" value="RCC1/BLIP-II"/>
    <property type="match status" value="1"/>
</dbReference>
<name>A0A7U4PB40_9BURK</name>
<proteinExistence type="predicted"/>
<dbReference type="Gene3D" id="2.130.10.30">
    <property type="entry name" value="Regulator of chromosome condensation 1/beta-lactamase-inhibitor protein II"/>
    <property type="match status" value="3"/>
</dbReference>
<organism evidence="1 2">
    <name type="scientific">Burkholderia humptydooensis</name>
    <dbReference type="NCBI Taxonomy" id="430531"/>
    <lineage>
        <taxon>Bacteria</taxon>
        <taxon>Pseudomonadati</taxon>
        <taxon>Pseudomonadota</taxon>
        <taxon>Betaproteobacteria</taxon>
        <taxon>Burkholderiales</taxon>
        <taxon>Burkholderiaceae</taxon>
        <taxon>Burkholderia</taxon>
        <taxon>pseudomallei group</taxon>
    </lineage>
</organism>
<accession>A0A7U4PB40</accession>
<evidence type="ECO:0000313" key="2">
    <source>
        <dbReference type="Proteomes" id="UP000594943"/>
    </source>
</evidence>
<gene>
    <name evidence="1" type="ORF">I6G56_25675</name>
</gene>
<dbReference type="Proteomes" id="UP000594943">
    <property type="component" value="Chromosome 2"/>
</dbReference>
<sequence>MKTLYMESGTVGLEHAAEQVHALIPLYIPDAVPVPYDDPASLLYAVGISAINDGLKVFVEAYDAMAIGDLVEVHWDDTGVPFDSVEVTNDNLNQRLGLNLREERFRDGRFEPFYRIRRVSDLDTDSDPRDIWVKLERPGGYDPIPSTPRHENLAAPGVPDDVAQDGVDADRAKLGVDVTIDPYENMAEYDRIDFSWGGQRQVHLVRLSEVGQAVVIHVSEGEILAAGDGPIVLEYWLIDAAANTTDKSHWSLETVVEVVAGNAPLLAPVVKEADENGELDLAGLAGQDATVQVAALGSDFVVGDTIMLTWAGRTANGASVEHTASREVTAQKIEEFLIPYAKVAAIAQGSARVSYVLRKGSGGGELRSKRTTVTVVGEVVPLPAPAVREAQDGQLDADVVEATVDIEPYLGMAAGDVVTLVWAGTKADGTPTDYRDTFPVSGGAVGRPVEFRVPGPTQIAVLAGGQVEVYYLVSNASGAQAVLLARESARLPLTVVGKPVMLPEPSVDEASGGVLDPEPLPAAGATVRVKPYDGMHDGDYVTVRFAPGSGAGEHIQSFDVTQNMVGKDIVMRVPKAKVQFHLGSQVIVNYTVERYDNTTQNSENLTLNVRTVAKWPAPGVDEAQGDYLDPELARLGATTRVFSYSQMQSGDRIVMHWGNPGDVGFYTDSITITTVRNYTFLLTPADVAPWIGRTVPIWYRIERGVQQYPSEIFSLRIGAAELPMLEAASVVEAVNGILDPSKLTTKATARIPVYDGMASGDYIHLTWGGGPGSGGLEWFIDVTGNMVGRPILRDIPLANITPFEGRNVELVYTVDTGQPPVRESEVYSVRVQRESLQLAAPRVPAVNNGVLDPRDVAQGAEVLVDRQTGMQQGDTIRLHWDCTIPAGSYTSDELVGSSQNPVSFTVPAANVHAGVNGGVDAWYELLRGGTLIGTGDALEFAIRQSDLPLPVITQANGQTLDPDDVPAGGATVMLAASALFKRNDQILLTWAGAPGGGSGTYPHTVSAAEEGGIVNITVPKSVVEANNGGTVTLTYSVTRAAGGPPEYSGHNIYDVRRELGSGDLLVMGARYNGSIYRASGAAQYLRALNRTTRADLLAEWRYEDEPTWTTGVSFKDTRPWVALRVRSQTHQITINAANIVGSGADSVGTTGVAAVVALLARKNVIGWGVPAYGGDVPPTIITYTDVEEVSSTQSAFAVRRTNGRVAVWGNTAQGGAIPDGGGSIVDAVRIQGNGSAFVAVRGNGYLTAWGTAAAGGTLSTEAQGLADVAFVATSGTAFCALRRNRQVVAWGTAASGGNVPDAIKALTDISDVRGNYTAFVALRANSTVVAWGTAADGGTVPGVIAARTDIIELASSSARAFAVRTQGGQVLAWGNANHGGTVPADIAALTDIEEVTATWGAFCARRGNGSVVAWGDTTRGGTVPGNIAVLTDIVQVVGTGAAFAALRRNGTVVTWGLAAAGGDSSSVVGQLVNIHAVYSNSQAFVALKAAGGAVTWGIAASGGDSSSVRTILDANLFYQATAGGLSYSSEKGRAILAMAG</sequence>
<accession>A0A7T2U969</accession>
<dbReference type="InterPro" id="IPR009091">
    <property type="entry name" value="RCC1/BLIP-II"/>
</dbReference>